<keyword evidence="2" id="KW-1185">Reference proteome</keyword>
<gene>
    <name evidence="1" type="ORF">DERYTH_LOCUS7782</name>
</gene>
<reference evidence="1" key="1">
    <citation type="submission" date="2021-06" db="EMBL/GenBank/DDBJ databases">
        <authorList>
            <person name="Kallberg Y."/>
            <person name="Tangrot J."/>
            <person name="Rosling A."/>
        </authorList>
    </citation>
    <scope>NUCLEOTIDE SEQUENCE</scope>
    <source>
        <strain evidence="1">MA453B</strain>
    </source>
</reference>
<protein>
    <submittedName>
        <fullName evidence="1">2470_t:CDS:1</fullName>
    </submittedName>
</protein>
<dbReference type="EMBL" id="CAJVPY010003861">
    <property type="protein sequence ID" value="CAG8603836.1"/>
    <property type="molecule type" value="Genomic_DNA"/>
</dbReference>
<proteinExistence type="predicted"/>
<dbReference type="AlphaFoldDB" id="A0A9N9CHR8"/>
<organism evidence="1 2">
    <name type="scientific">Dentiscutata erythropus</name>
    <dbReference type="NCBI Taxonomy" id="1348616"/>
    <lineage>
        <taxon>Eukaryota</taxon>
        <taxon>Fungi</taxon>
        <taxon>Fungi incertae sedis</taxon>
        <taxon>Mucoromycota</taxon>
        <taxon>Glomeromycotina</taxon>
        <taxon>Glomeromycetes</taxon>
        <taxon>Diversisporales</taxon>
        <taxon>Gigasporaceae</taxon>
        <taxon>Dentiscutata</taxon>
    </lineage>
</organism>
<dbReference type="Proteomes" id="UP000789405">
    <property type="component" value="Unassembled WGS sequence"/>
</dbReference>
<name>A0A9N9CHR8_9GLOM</name>
<sequence length="86" mass="9296">MTTRHGYENANATYGLEGLGTKGNEYMAFVCNCINGDATECGYRNGYNDERFAGDIEKIGKIGYKFGGIKTSEMKLLGSSPCCGTM</sequence>
<accession>A0A9N9CHR8</accession>
<comment type="caution">
    <text evidence="1">The sequence shown here is derived from an EMBL/GenBank/DDBJ whole genome shotgun (WGS) entry which is preliminary data.</text>
</comment>
<evidence type="ECO:0000313" key="2">
    <source>
        <dbReference type="Proteomes" id="UP000789405"/>
    </source>
</evidence>
<evidence type="ECO:0000313" key="1">
    <source>
        <dbReference type="EMBL" id="CAG8603836.1"/>
    </source>
</evidence>